<evidence type="ECO:0000256" key="3">
    <source>
        <dbReference type="ARBA" id="ARBA00012177"/>
    </source>
</evidence>
<organism evidence="10 11">
    <name type="scientific">Methanobrevibacter filiformis</name>
    <dbReference type="NCBI Taxonomy" id="55758"/>
    <lineage>
        <taxon>Archaea</taxon>
        <taxon>Methanobacteriati</taxon>
        <taxon>Methanobacteriota</taxon>
        <taxon>Methanomada group</taxon>
        <taxon>Methanobacteria</taxon>
        <taxon>Methanobacteriales</taxon>
        <taxon>Methanobacteriaceae</taxon>
        <taxon>Methanobrevibacter</taxon>
    </lineage>
</organism>
<dbReference type="Gene3D" id="3.30.160.20">
    <property type="match status" value="1"/>
</dbReference>
<gene>
    <name evidence="10" type="primary">rnc</name>
    <name evidence="10" type="ORF">MBFIL_00740</name>
</gene>
<evidence type="ECO:0000256" key="5">
    <source>
        <dbReference type="ARBA" id="ARBA00022759"/>
    </source>
</evidence>
<dbReference type="PATRIC" id="fig|55758.3.peg.83"/>
<dbReference type="FunFam" id="1.10.1520.10:FF:000001">
    <property type="entry name" value="Ribonuclease 3"/>
    <property type="match status" value="1"/>
</dbReference>
<dbReference type="NCBIfam" id="TIGR02191">
    <property type="entry name" value="RNaseIII"/>
    <property type="match status" value="1"/>
</dbReference>
<dbReference type="AlphaFoldDB" id="A0A166FEE2"/>
<dbReference type="Pfam" id="PF00035">
    <property type="entry name" value="dsrm"/>
    <property type="match status" value="1"/>
</dbReference>
<keyword evidence="4" id="KW-0540">Nuclease</keyword>
<dbReference type="RefSeq" id="WP_066970320.1">
    <property type="nucleotide sequence ID" value="NZ_LWMT01000008.1"/>
</dbReference>
<evidence type="ECO:0000313" key="11">
    <source>
        <dbReference type="Proteomes" id="UP000077066"/>
    </source>
</evidence>
<evidence type="ECO:0000256" key="1">
    <source>
        <dbReference type="ARBA" id="ARBA00000109"/>
    </source>
</evidence>
<keyword evidence="11" id="KW-1185">Reference proteome</keyword>
<dbReference type="GO" id="GO:0004525">
    <property type="term" value="F:ribonuclease III activity"/>
    <property type="evidence" value="ECO:0007669"/>
    <property type="project" value="UniProtKB-EC"/>
</dbReference>
<dbReference type="EMBL" id="LWMT01000008">
    <property type="protein sequence ID" value="KZX17589.1"/>
    <property type="molecule type" value="Genomic_DNA"/>
</dbReference>
<keyword evidence="7" id="KW-0694">RNA-binding</keyword>
<comment type="catalytic activity">
    <reaction evidence="1">
        <text>Endonucleolytic cleavage to 5'-phosphomonoester.</text>
        <dbReference type="EC" id="3.1.26.3"/>
    </reaction>
</comment>
<protein>
    <recommendedName>
        <fullName evidence="3">ribonuclease III</fullName>
        <ecNumber evidence="3">3.1.26.3</ecNumber>
    </recommendedName>
</protein>
<keyword evidence="6 10" id="KW-0378">Hydrolase</keyword>
<keyword evidence="5" id="KW-0255">Endonuclease</keyword>
<evidence type="ECO:0000256" key="2">
    <source>
        <dbReference type="ARBA" id="ARBA00010183"/>
    </source>
</evidence>
<dbReference type="Proteomes" id="UP000077066">
    <property type="component" value="Unassembled WGS sequence"/>
</dbReference>
<dbReference type="GO" id="GO:0003725">
    <property type="term" value="F:double-stranded RNA binding"/>
    <property type="evidence" value="ECO:0007669"/>
    <property type="project" value="TreeGrafter"/>
</dbReference>
<dbReference type="EC" id="3.1.26.3" evidence="3"/>
<evidence type="ECO:0000259" key="9">
    <source>
        <dbReference type="PROSITE" id="PS50142"/>
    </source>
</evidence>
<comment type="similarity">
    <text evidence="2">Belongs to the ribonuclease III family.</text>
</comment>
<dbReference type="PROSITE" id="PS00517">
    <property type="entry name" value="RNASE_3_1"/>
    <property type="match status" value="1"/>
</dbReference>
<dbReference type="GO" id="GO:0006364">
    <property type="term" value="P:rRNA processing"/>
    <property type="evidence" value="ECO:0007669"/>
    <property type="project" value="InterPro"/>
</dbReference>
<proteinExistence type="inferred from homology"/>
<dbReference type="InterPro" id="IPR036389">
    <property type="entry name" value="RNase_III_sf"/>
</dbReference>
<feature type="domain" description="RNase III" evidence="9">
    <location>
        <begin position="1"/>
        <end position="125"/>
    </location>
</feature>
<evidence type="ECO:0000256" key="4">
    <source>
        <dbReference type="ARBA" id="ARBA00022722"/>
    </source>
</evidence>
<dbReference type="CDD" id="cd10845">
    <property type="entry name" value="DSRM_RNAse_III_family"/>
    <property type="match status" value="1"/>
</dbReference>
<dbReference type="HAMAP" id="MF_00104">
    <property type="entry name" value="RNase_III"/>
    <property type="match status" value="1"/>
</dbReference>
<dbReference type="PROSITE" id="PS50137">
    <property type="entry name" value="DS_RBD"/>
    <property type="match status" value="1"/>
</dbReference>
<reference evidence="10 11" key="1">
    <citation type="submission" date="2016-04" db="EMBL/GenBank/DDBJ databases">
        <title>Genome sequence of Methanobrevibacter filiformis DSM 11501.</title>
        <authorList>
            <person name="Poehlein A."/>
            <person name="Seedorf H."/>
            <person name="Daniel R."/>
        </authorList>
    </citation>
    <scope>NUCLEOTIDE SEQUENCE [LARGE SCALE GENOMIC DNA]</scope>
    <source>
        <strain evidence="10 11">DSM 11501</strain>
    </source>
</reference>
<dbReference type="Gene3D" id="1.10.1520.10">
    <property type="entry name" value="Ribonuclease III domain"/>
    <property type="match status" value="1"/>
</dbReference>
<dbReference type="PANTHER" id="PTHR11207:SF0">
    <property type="entry name" value="RIBONUCLEASE 3"/>
    <property type="match status" value="1"/>
</dbReference>
<evidence type="ECO:0000259" key="8">
    <source>
        <dbReference type="PROSITE" id="PS50137"/>
    </source>
</evidence>
<dbReference type="GO" id="GO:0010468">
    <property type="term" value="P:regulation of gene expression"/>
    <property type="evidence" value="ECO:0007669"/>
    <property type="project" value="TreeGrafter"/>
</dbReference>
<sequence>MEFLNKYDIYPNDTKLFKAVFVHKSYKVKHNLAYDYERLEFLGDSVLNLLVSEYLFKKYSKAEEGNLTKLRSNFVCEHALNYYSEYLGLDKYLKIDEDNLTDNEIRAANADIVESFLGALFLDQGIEKVNEFLSKYIFKFIDDKIIFFNDYKSKVKEYGDANDSLIEYELVDESGCQHDKTFIMKIFVDSVEMGIGVGKSKKEAEQQAAKLAIGKLGIDENMLLMC</sequence>
<dbReference type="PROSITE" id="PS50142">
    <property type="entry name" value="RNASE_3_2"/>
    <property type="match status" value="1"/>
</dbReference>
<dbReference type="SMART" id="SM00535">
    <property type="entry name" value="RIBOc"/>
    <property type="match status" value="1"/>
</dbReference>
<dbReference type="InterPro" id="IPR000999">
    <property type="entry name" value="RNase_III_dom"/>
</dbReference>
<dbReference type="SUPFAM" id="SSF54768">
    <property type="entry name" value="dsRNA-binding domain-like"/>
    <property type="match status" value="1"/>
</dbReference>
<dbReference type="InterPro" id="IPR014720">
    <property type="entry name" value="dsRBD_dom"/>
</dbReference>
<dbReference type="CDD" id="cd00593">
    <property type="entry name" value="RIBOc"/>
    <property type="match status" value="1"/>
</dbReference>
<accession>A0A166FEE2</accession>
<dbReference type="Pfam" id="PF14622">
    <property type="entry name" value="Ribonucleas_3_3"/>
    <property type="match status" value="1"/>
</dbReference>
<dbReference type="InterPro" id="IPR011907">
    <property type="entry name" value="RNase_III"/>
</dbReference>
<comment type="caution">
    <text evidence="10">The sequence shown here is derived from an EMBL/GenBank/DDBJ whole genome shotgun (WGS) entry which is preliminary data.</text>
</comment>
<evidence type="ECO:0000256" key="6">
    <source>
        <dbReference type="ARBA" id="ARBA00022801"/>
    </source>
</evidence>
<name>A0A166FEE2_9EURY</name>
<feature type="domain" description="DRBM" evidence="8">
    <location>
        <begin position="150"/>
        <end position="218"/>
    </location>
</feature>
<dbReference type="PANTHER" id="PTHR11207">
    <property type="entry name" value="RIBONUCLEASE III"/>
    <property type="match status" value="1"/>
</dbReference>
<dbReference type="STRING" id="55758.MBFIL_00740"/>
<dbReference type="OrthoDB" id="106853at2157"/>
<dbReference type="SUPFAM" id="SSF69065">
    <property type="entry name" value="RNase III domain-like"/>
    <property type="match status" value="1"/>
</dbReference>
<dbReference type="SMART" id="SM00358">
    <property type="entry name" value="DSRM"/>
    <property type="match status" value="1"/>
</dbReference>
<evidence type="ECO:0000256" key="7">
    <source>
        <dbReference type="ARBA" id="ARBA00022884"/>
    </source>
</evidence>
<evidence type="ECO:0000313" key="10">
    <source>
        <dbReference type="EMBL" id="KZX17589.1"/>
    </source>
</evidence>